<dbReference type="EMBL" id="CP001340">
    <property type="protein sequence ID" value="ACL97050.1"/>
    <property type="molecule type" value="Genomic_DNA"/>
</dbReference>
<reference evidence="3 4" key="1">
    <citation type="journal article" date="2010" name="J. Bacteriol.">
        <title>The genetic basis of laboratory adaptation in Caulobacter crescentus.</title>
        <authorList>
            <person name="Marks M.E."/>
            <person name="Castro-Rojas C.M."/>
            <person name="Teiling C."/>
            <person name="Du L."/>
            <person name="Kapatral V."/>
            <person name="Walunas T.L."/>
            <person name="Crosson S."/>
        </authorList>
    </citation>
    <scope>NUCLEOTIDE SEQUENCE [LARGE SCALE GENOMIC DNA]</scope>
    <source>
        <strain evidence="4">NA1000 / CB15N</strain>
    </source>
</reference>
<dbReference type="GeneID" id="7332583"/>
<proteinExistence type="predicted"/>
<dbReference type="AlphaFoldDB" id="A0A0H3CFC3"/>
<dbReference type="OrthoDB" id="9800897at2"/>
<dbReference type="PROSITE" id="PS50110">
    <property type="entry name" value="RESPONSE_REGULATORY"/>
    <property type="match status" value="1"/>
</dbReference>
<gene>
    <name evidence="3" type="ordered locus">CCNA_03585</name>
</gene>
<accession>A0A0H3CFC3</accession>
<evidence type="ECO:0000313" key="3">
    <source>
        <dbReference type="EMBL" id="ACL97050.1"/>
    </source>
</evidence>
<dbReference type="HOGENOM" id="CLU_000445_69_12_5"/>
<dbReference type="KEGG" id="ccs:CCNA_03585"/>
<dbReference type="Gene3D" id="3.40.50.2300">
    <property type="match status" value="1"/>
</dbReference>
<sequence length="125" mass="13811">MERAVKTCLVVDDSRVIRKVARRVLEDIGFEIAEAADGMEALAWCRAAMPDAVLLDWNMPVMNGIEFLRQLRAEPGGMTPKVVFCTVENSPDHIRTALDAGADEYIMKPFDGDIIEAKFAEAGLL</sequence>
<dbReference type="PhylomeDB" id="A0A0H3CFC3"/>
<dbReference type="RefSeq" id="WP_015923289.1">
    <property type="nucleotide sequence ID" value="NC_011916.1"/>
</dbReference>
<dbReference type="GO" id="GO:0000160">
    <property type="term" value="P:phosphorelay signal transduction system"/>
    <property type="evidence" value="ECO:0007669"/>
    <property type="project" value="InterPro"/>
</dbReference>
<dbReference type="SUPFAM" id="SSF52172">
    <property type="entry name" value="CheY-like"/>
    <property type="match status" value="1"/>
</dbReference>
<dbReference type="SMART" id="SM00448">
    <property type="entry name" value="REC"/>
    <property type="match status" value="1"/>
</dbReference>
<evidence type="ECO:0000256" key="1">
    <source>
        <dbReference type="PROSITE-ProRule" id="PRU00169"/>
    </source>
</evidence>
<keyword evidence="1" id="KW-0597">Phosphoprotein</keyword>
<protein>
    <submittedName>
        <fullName evidence="3">Chemotaxis receiver domain protein CheYIV</fullName>
    </submittedName>
</protein>
<dbReference type="InterPro" id="IPR001789">
    <property type="entry name" value="Sig_transdc_resp-reg_receiver"/>
</dbReference>
<dbReference type="InterPro" id="IPR052048">
    <property type="entry name" value="ST_Response_Regulator"/>
</dbReference>
<organism evidence="3 4">
    <name type="scientific">Caulobacter vibrioides (strain NA1000 / CB15N)</name>
    <name type="common">Caulobacter crescentus</name>
    <dbReference type="NCBI Taxonomy" id="565050"/>
    <lineage>
        <taxon>Bacteria</taxon>
        <taxon>Pseudomonadati</taxon>
        <taxon>Pseudomonadota</taxon>
        <taxon>Alphaproteobacteria</taxon>
        <taxon>Caulobacterales</taxon>
        <taxon>Caulobacteraceae</taxon>
        <taxon>Caulobacter</taxon>
    </lineage>
</organism>
<keyword evidence="4" id="KW-1185">Reference proteome</keyword>
<dbReference type="PATRIC" id="fig|565050.3.peg.3499"/>
<evidence type="ECO:0000313" key="4">
    <source>
        <dbReference type="Proteomes" id="UP000001364"/>
    </source>
</evidence>
<name>A0A0H3CFC3_CAUVN</name>
<dbReference type="RefSeq" id="YP_002518958.1">
    <property type="nucleotide sequence ID" value="NC_011916.1"/>
</dbReference>
<dbReference type="PANTHER" id="PTHR43228">
    <property type="entry name" value="TWO-COMPONENT RESPONSE REGULATOR"/>
    <property type="match status" value="1"/>
</dbReference>
<dbReference type="PANTHER" id="PTHR43228:SF1">
    <property type="entry name" value="TWO-COMPONENT RESPONSE REGULATOR ARR22"/>
    <property type="match status" value="1"/>
</dbReference>
<evidence type="ECO:0000259" key="2">
    <source>
        <dbReference type="PROSITE" id="PS50110"/>
    </source>
</evidence>
<feature type="domain" description="Response regulatory" evidence="2">
    <location>
        <begin position="7"/>
        <end position="123"/>
    </location>
</feature>
<dbReference type="Proteomes" id="UP000001364">
    <property type="component" value="Chromosome"/>
</dbReference>
<feature type="modified residue" description="4-aspartylphosphate" evidence="1">
    <location>
        <position position="56"/>
    </location>
</feature>
<dbReference type="InterPro" id="IPR011006">
    <property type="entry name" value="CheY-like_superfamily"/>
</dbReference>
<dbReference type="Pfam" id="PF00072">
    <property type="entry name" value="Response_reg"/>
    <property type="match status" value="1"/>
</dbReference>